<protein>
    <submittedName>
        <fullName evidence="10">ABC transporter, permease protein</fullName>
    </submittedName>
</protein>
<dbReference type="GO" id="GO:0005886">
    <property type="term" value="C:plasma membrane"/>
    <property type="evidence" value="ECO:0007669"/>
    <property type="project" value="UniProtKB-SubCell"/>
</dbReference>
<evidence type="ECO:0000313" key="10">
    <source>
        <dbReference type="EMBL" id="EEA85970.1"/>
    </source>
</evidence>
<dbReference type="Gene3D" id="1.10.3720.10">
    <property type="entry name" value="MetI-like"/>
    <property type="match status" value="1"/>
</dbReference>
<comment type="caution">
    <text evidence="10">The sequence shown here is derived from an EMBL/GenBank/DDBJ whole genome shotgun (WGS) entry which is preliminary data.</text>
</comment>
<dbReference type="FunFam" id="1.10.3720.10:FF:000002">
    <property type="entry name" value="D-methionine ABC transporter permease MetI"/>
    <property type="match status" value="1"/>
</dbReference>
<proteinExistence type="inferred from homology"/>
<reference evidence="10 11" key="1">
    <citation type="submission" date="2008-09" db="EMBL/GenBank/DDBJ databases">
        <authorList>
            <person name="Fulton L."/>
            <person name="Clifton S."/>
            <person name="Fulton B."/>
            <person name="Xu J."/>
            <person name="Minx P."/>
            <person name="Pepin K.H."/>
            <person name="Johnson M."/>
            <person name="Thiruvilangam P."/>
            <person name="Bhonagiri V."/>
            <person name="Nash W.E."/>
            <person name="Mardis E.R."/>
            <person name="Wilson R.K."/>
        </authorList>
    </citation>
    <scope>NUCLEOTIDE SEQUENCE [LARGE SCALE GENOMIC DNA]</scope>
    <source>
        <strain evidence="10 11">DSM 13275</strain>
    </source>
</reference>
<dbReference type="SUPFAM" id="SSF161098">
    <property type="entry name" value="MetI-like"/>
    <property type="match status" value="1"/>
</dbReference>
<organism evidence="10 11">
    <name type="scientific">Peptacetobacter hiranonis (strain DSM 13275 / JCM 10541 / KCTC 15199 / TO-931)</name>
    <name type="common">Clostridium hiranonis</name>
    <dbReference type="NCBI Taxonomy" id="500633"/>
    <lineage>
        <taxon>Bacteria</taxon>
        <taxon>Bacillati</taxon>
        <taxon>Bacillota</taxon>
        <taxon>Clostridia</taxon>
        <taxon>Peptostreptococcales</taxon>
        <taxon>Peptostreptococcaceae</taxon>
        <taxon>Peptacetobacter</taxon>
    </lineage>
</organism>
<dbReference type="PROSITE" id="PS50928">
    <property type="entry name" value="ABC_TM1"/>
    <property type="match status" value="1"/>
</dbReference>
<dbReference type="InterPro" id="IPR051322">
    <property type="entry name" value="AA_ABC_Transporter_Permease"/>
</dbReference>
<evidence type="ECO:0000256" key="1">
    <source>
        <dbReference type="ARBA" id="ARBA00004651"/>
    </source>
</evidence>
<evidence type="ECO:0000256" key="3">
    <source>
        <dbReference type="ARBA" id="ARBA00022448"/>
    </source>
</evidence>
<comment type="similarity">
    <text evidence="2">Belongs to the binding-protein-dependent transport system permease family. CysTW subfamily.</text>
</comment>
<keyword evidence="11" id="KW-1185">Reference proteome</keyword>
<feature type="transmembrane region" description="Helical" evidence="8">
    <location>
        <begin position="20"/>
        <end position="42"/>
    </location>
</feature>
<keyword evidence="3 8" id="KW-0813">Transport</keyword>
<dbReference type="CDD" id="cd06261">
    <property type="entry name" value="TM_PBP2"/>
    <property type="match status" value="1"/>
</dbReference>
<reference evidence="10 11" key="2">
    <citation type="submission" date="2008-10" db="EMBL/GenBank/DDBJ databases">
        <title>Draft genome sequence of Clostridium hiranonis (DSM 13275).</title>
        <authorList>
            <person name="Sudarsanam P."/>
            <person name="Ley R."/>
            <person name="Guruge J."/>
            <person name="Turnbaugh P.J."/>
            <person name="Mahowald M."/>
            <person name="Liep D."/>
            <person name="Gordon J."/>
        </authorList>
    </citation>
    <scope>NUCLEOTIDE SEQUENCE [LARGE SCALE GENOMIC DNA]</scope>
    <source>
        <strain evidence="10 11">DSM 13275</strain>
    </source>
</reference>
<accession>B6FWQ9</accession>
<evidence type="ECO:0000256" key="5">
    <source>
        <dbReference type="ARBA" id="ARBA00022692"/>
    </source>
</evidence>
<feature type="transmembrane region" description="Helical" evidence="8">
    <location>
        <begin position="83"/>
        <end position="106"/>
    </location>
</feature>
<evidence type="ECO:0000256" key="7">
    <source>
        <dbReference type="ARBA" id="ARBA00023136"/>
    </source>
</evidence>
<dbReference type="GO" id="GO:0048473">
    <property type="term" value="P:D-methionine transmembrane transport"/>
    <property type="evidence" value="ECO:0007669"/>
    <property type="project" value="TreeGrafter"/>
</dbReference>
<feature type="transmembrane region" description="Helical" evidence="8">
    <location>
        <begin position="148"/>
        <end position="170"/>
    </location>
</feature>
<gene>
    <name evidence="10" type="ORF">CLOHIR_00308</name>
</gene>
<evidence type="ECO:0000256" key="8">
    <source>
        <dbReference type="RuleBase" id="RU363032"/>
    </source>
</evidence>
<comment type="subcellular location">
    <subcellularLocation>
        <location evidence="1 8">Cell membrane</location>
        <topology evidence="1 8">Multi-pass membrane protein</topology>
    </subcellularLocation>
</comment>
<dbReference type="PANTHER" id="PTHR30450:SF1">
    <property type="entry name" value="D-METHIONINE TRANSPORT SYSTEM PERMEASE PROTEIN METI-RELATED"/>
    <property type="match status" value="1"/>
</dbReference>
<keyword evidence="6 8" id="KW-1133">Transmembrane helix</keyword>
<name>B6FWQ9_PEPHT</name>
<dbReference type="RefSeq" id="WP_006439229.1">
    <property type="nucleotide sequence ID" value="NZ_DS995355.1"/>
</dbReference>
<dbReference type="OrthoDB" id="9793490at2"/>
<feature type="transmembrane region" description="Helical" evidence="8">
    <location>
        <begin position="190"/>
        <end position="213"/>
    </location>
</feature>
<feature type="domain" description="ABC transmembrane type-1" evidence="9">
    <location>
        <begin position="15"/>
        <end position="213"/>
    </location>
</feature>
<sequence>MSISDFLSKLFLGALGETIYMTLVPTVLATIIGFVMAVILVLTKPNGLSPNKTVNSIVGFIVNILRSFPFIILMIAMIPLTRIIVGTSIGETAAIVPITVGSAPFIARVIESALNEVDEGLIEAARSFGATKSQIIWKVMVKEAMPSIISGITLSIISILGCTAMAGAVGAGGFGKVAIVYGYQSFDDNVMLYTVVALAILVQIIQSLGNVIYKKLK</sequence>
<evidence type="ECO:0000256" key="4">
    <source>
        <dbReference type="ARBA" id="ARBA00022475"/>
    </source>
</evidence>
<evidence type="ECO:0000256" key="2">
    <source>
        <dbReference type="ARBA" id="ARBA00007069"/>
    </source>
</evidence>
<keyword evidence="4" id="KW-1003">Cell membrane</keyword>
<evidence type="ECO:0000256" key="6">
    <source>
        <dbReference type="ARBA" id="ARBA00022989"/>
    </source>
</evidence>
<dbReference type="EMBL" id="ABWP01000011">
    <property type="protein sequence ID" value="EEA85970.1"/>
    <property type="molecule type" value="Genomic_DNA"/>
</dbReference>
<evidence type="ECO:0000313" key="11">
    <source>
        <dbReference type="Proteomes" id="UP000003178"/>
    </source>
</evidence>
<dbReference type="eggNOG" id="COG2011">
    <property type="taxonomic scope" value="Bacteria"/>
</dbReference>
<dbReference type="HOGENOM" id="CLU_077375_0_1_9"/>
<dbReference type="Proteomes" id="UP000003178">
    <property type="component" value="Unassembled WGS sequence"/>
</dbReference>
<dbReference type="Pfam" id="PF00528">
    <property type="entry name" value="BPD_transp_1"/>
    <property type="match status" value="1"/>
</dbReference>
<dbReference type="AlphaFoldDB" id="B6FWQ9"/>
<dbReference type="InterPro" id="IPR035906">
    <property type="entry name" value="MetI-like_sf"/>
</dbReference>
<dbReference type="InterPro" id="IPR000515">
    <property type="entry name" value="MetI-like"/>
</dbReference>
<evidence type="ECO:0000259" key="9">
    <source>
        <dbReference type="PROSITE" id="PS50928"/>
    </source>
</evidence>
<dbReference type="STRING" id="500633.CLOHIR_00308"/>
<dbReference type="PANTHER" id="PTHR30450">
    <property type="entry name" value="ABC TRANSPORTER PERMEASE"/>
    <property type="match status" value="1"/>
</dbReference>
<feature type="transmembrane region" description="Helical" evidence="8">
    <location>
        <begin position="54"/>
        <end position="77"/>
    </location>
</feature>
<keyword evidence="7 8" id="KW-0472">Membrane</keyword>
<keyword evidence="5 8" id="KW-0812">Transmembrane</keyword>